<gene>
    <name evidence="5" type="ORF">M5K25_006857</name>
</gene>
<dbReference type="Pfam" id="PF00069">
    <property type="entry name" value="Pkinase"/>
    <property type="match status" value="1"/>
</dbReference>
<dbReference type="Proteomes" id="UP001552299">
    <property type="component" value="Unassembled WGS sequence"/>
</dbReference>
<dbReference type="GO" id="GO:0005524">
    <property type="term" value="F:ATP binding"/>
    <property type="evidence" value="ECO:0007669"/>
    <property type="project" value="UniProtKB-KW"/>
</dbReference>
<protein>
    <recommendedName>
        <fullName evidence="4">Protein kinase domain-containing protein</fullName>
    </recommendedName>
</protein>
<dbReference type="PANTHER" id="PTHR47989">
    <property type="entry name" value="OS01G0750732 PROTEIN"/>
    <property type="match status" value="1"/>
</dbReference>
<evidence type="ECO:0000256" key="2">
    <source>
        <dbReference type="ARBA" id="ARBA00022840"/>
    </source>
</evidence>
<evidence type="ECO:0000256" key="3">
    <source>
        <dbReference type="SAM" id="MobiDB-lite"/>
    </source>
</evidence>
<feature type="region of interest" description="Disordered" evidence="3">
    <location>
        <begin position="190"/>
        <end position="224"/>
    </location>
</feature>
<dbReference type="InterPro" id="IPR000719">
    <property type="entry name" value="Prot_kinase_dom"/>
</dbReference>
<feature type="domain" description="Protein kinase" evidence="4">
    <location>
        <begin position="1"/>
        <end position="172"/>
    </location>
</feature>
<dbReference type="SUPFAM" id="SSF56112">
    <property type="entry name" value="Protein kinase-like (PK-like)"/>
    <property type="match status" value="1"/>
</dbReference>
<organism evidence="5 6">
    <name type="scientific">Dendrobium thyrsiflorum</name>
    <name type="common">Pinecone-like raceme dendrobium</name>
    <name type="synonym">Orchid</name>
    <dbReference type="NCBI Taxonomy" id="117978"/>
    <lineage>
        <taxon>Eukaryota</taxon>
        <taxon>Viridiplantae</taxon>
        <taxon>Streptophyta</taxon>
        <taxon>Embryophyta</taxon>
        <taxon>Tracheophyta</taxon>
        <taxon>Spermatophyta</taxon>
        <taxon>Magnoliopsida</taxon>
        <taxon>Liliopsida</taxon>
        <taxon>Asparagales</taxon>
        <taxon>Orchidaceae</taxon>
        <taxon>Epidendroideae</taxon>
        <taxon>Malaxideae</taxon>
        <taxon>Dendrobiinae</taxon>
        <taxon>Dendrobium</taxon>
    </lineage>
</organism>
<proteinExistence type="predicted"/>
<reference evidence="5 6" key="1">
    <citation type="journal article" date="2024" name="Plant Biotechnol. J.">
        <title>Dendrobium thyrsiflorum genome and its molecular insights into genes involved in important horticultural traits.</title>
        <authorList>
            <person name="Chen B."/>
            <person name="Wang J.Y."/>
            <person name="Zheng P.J."/>
            <person name="Li K.L."/>
            <person name="Liang Y.M."/>
            <person name="Chen X.F."/>
            <person name="Zhang C."/>
            <person name="Zhao X."/>
            <person name="He X."/>
            <person name="Zhang G.Q."/>
            <person name="Liu Z.J."/>
            <person name="Xu Q."/>
        </authorList>
    </citation>
    <scope>NUCLEOTIDE SEQUENCE [LARGE SCALE GENOMIC DNA]</scope>
    <source>
        <strain evidence="5">GZMU011</strain>
    </source>
</reference>
<dbReference type="Gene3D" id="1.10.510.10">
    <property type="entry name" value="Transferase(Phosphotransferase) domain 1"/>
    <property type="match status" value="1"/>
</dbReference>
<sequence>MTIYLLDEGSLICPMQGELFGGLRQVEPIDLPSHVISPLLSSLSFLPSHDSAAVDLLSDLFCRYCYIGYMDPEYVITQELTEKSDIYSYGVLLLELVTGRRAIQDGKNIIDWSQKFLSTDAKLHELVDPAIAIAFDFEQLQVVIEIIQWCTRREGRVRPSIKQVLRMLMECLDPVQDGYSGAMEHAGGIERKAGKTRTQRNELIAQSGDASKAEKPLQNLSTDPSEAENLKSFFFLLKKAENMESFFTILVKAENVDLRLVNTFLEPPRSQG</sequence>
<dbReference type="InterPro" id="IPR011009">
    <property type="entry name" value="Kinase-like_dom_sf"/>
</dbReference>
<evidence type="ECO:0000313" key="6">
    <source>
        <dbReference type="Proteomes" id="UP001552299"/>
    </source>
</evidence>
<dbReference type="EMBL" id="JANQDX010000006">
    <property type="protein sequence ID" value="KAL0922832.1"/>
    <property type="molecule type" value="Genomic_DNA"/>
</dbReference>
<dbReference type="AlphaFoldDB" id="A0ABD0VC95"/>
<keyword evidence="1" id="KW-0547">Nucleotide-binding</keyword>
<evidence type="ECO:0000256" key="1">
    <source>
        <dbReference type="ARBA" id="ARBA00022741"/>
    </source>
</evidence>
<keyword evidence="2" id="KW-0067">ATP-binding</keyword>
<evidence type="ECO:0000313" key="5">
    <source>
        <dbReference type="EMBL" id="KAL0922832.1"/>
    </source>
</evidence>
<comment type="caution">
    <text evidence="5">The sequence shown here is derived from an EMBL/GenBank/DDBJ whole genome shotgun (WGS) entry which is preliminary data.</text>
</comment>
<dbReference type="PROSITE" id="PS50011">
    <property type="entry name" value="PROTEIN_KINASE_DOM"/>
    <property type="match status" value="1"/>
</dbReference>
<keyword evidence="6" id="KW-1185">Reference proteome</keyword>
<evidence type="ECO:0000259" key="4">
    <source>
        <dbReference type="PROSITE" id="PS50011"/>
    </source>
</evidence>
<name>A0ABD0VC95_DENTH</name>
<accession>A0ABD0VC95</accession>
<dbReference type="PANTHER" id="PTHR47989:SF36">
    <property type="entry name" value="PROTEIN KINASE DOMAIN-CONTAINING PROTEIN"/>
    <property type="match status" value="1"/>
</dbReference>